<dbReference type="InterPro" id="IPR036291">
    <property type="entry name" value="NAD(P)-bd_dom_sf"/>
</dbReference>
<dbReference type="PROSITE" id="PS00671">
    <property type="entry name" value="D_2_HYDROXYACID_DH_3"/>
    <property type="match status" value="1"/>
</dbReference>
<dbReference type="GO" id="GO:0008465">
    <property type="term" value="F:hydroxypyruvate reductase (NADH) activity"/>
    <property type="evidence" value="ECO:0007669"/>
    <property type="project" value="UniProtKB-EC"/>
</dbReference>
<dbReference type="PANTHER" id="PTHR43761">
    <property type="entry name" value="D-ISOMER SPECIFIC 2-HYDROXYACID DEHYDROGENASE FAMILY PROTEIN (AFU_ORTHOLOGUE AFUA_1G13630)"/>
    <property type="match status" value="1"/>
</dbReference>
<dbReference type="InterPro" id="IPR006139">
    <property type="entry name" value="D-isomer_2_OHA_DH_cat_dom"/>
</dbReference>
<comment type="similarity">
    <text evidence="1 4">Belongs to the D-isomer specific 2-hydroxyacid dehydrogenase family.</text>
</comment>
<dbReference type="SUPFAM" id="SSF52283">
    <property type="entry name" value="Formate/glycerate dehydrogenase catalytic domain-like"/>
    <property type="match status" value="1"/>
</dbReference>
<dbReference type="EC" id="1.1.1.29" evidence="7"/>
<name>A0A4Q7IKR5_9GAMM</name>
<dbReference type="InterPro" id="IPR006140">
    <property type="entry name" value="D-isomer_DH_NAD-bd"/>
</dbReference>
<evidence type="ECO:0000259" key="6">
    <source>
        <dbReference type="Pfam" id="PF02826"/>
    </source>
</evidence>
<dbReference type="AlphaFoldDB" id="A0A4Q7IKR5"/>
<feature type="domain" description="D-isomer specific 2-hydroxyacid dehydrogenase catalytic" evidence="5">
    <location>
        <begin position="11"/>
        <end position="311"/>
    </location>
</feature>
<dbReference type="InterPro" id="IPR050418">
    <property type="entry name" value="D-iso_2-hydroxyacid_DH_PdxB"/>
</dbReference>
<dbReference type="SUPFAM" id="SSF51735">
    <property type="entry name" value="NAD(P)-binding Rossmann-fold domains"/>
    <property type="match status" value="1"/>
</dbReference>
<evidence type="ECO:0000259" key="5">
    <source>
        <dbReference type="Pfam" id="PF00389"/>
    </source>
</evidence>
<dbReference type="RefSeq" id="WP_130256299.1">
    <property type="nucleotide sequence ID" value="NZ_PPSX01000061.1"/>
</dbReference>
<evidence type="ECO:0000256" key="4">
    <source>
        <dbReference type="RuleBase" id="RU003719"/>
    </source>
</evidence>
<proteinExistence type="inferred from homology"/>
<gene>
    <name evidence="7" type="ORF">C1E23_14705</name>
</gene>
<sequence length="315" mass="33989">MKIALLDAATLANTDLTPLSALGELTTYQHTNKGQVLAHCKEADIIISNKVVLDATTLAELPHLKLICVAATGTNNIDLDAAKELGIRVCNVAGYSTPSVVQHTFTLLGNLMTNIHRYQQDCANGLWQQSNMFCRLDYPITELSDKNFVIFGHGSLGQAVGKVAEAFGAQVIIAERPNATHIRSGRIAFTEALKMADVLSIHCPLNDETRNLFNKETLALLKPTSFVINTARGGIVDEAALVETLTNNQIAGAGFDVLSVEPAQANNPLANYQGHNLILTPHTAWAAKESIERLVKEIANNIVNFNNGRASNVIV</sequence>
<evidence type="ECO:0000256" key="2">
    <source>
        <dbReference type="ARBA" id="ARBA00023002"/>
    </source>
</evidence>
<dbReference type="InterPro" id="IPR029753">
    <property type="entry name" value="D-isomer_DH_CS"/>
</dbReference>
<dbReference type="PROSITE" id="PS00670">
    <property type="entry name" value="D_2_HYDROXYACID_DH_2"/>
    <property type="match status" value="1"/>
</dbReference>
<comment type="caution">
    <text evidence="7">The sequence shown here is derived from an EMBL/GenBank/DDBJ whole genome shotgun (WGS) entry which is preliminary data.</text>
</comment>
<dbReference type="Proteomes" id="UP000291338">
    <property type="component" value="Unassembled WGS sequence"/>
</dbReference>
<dbReference type="CDD" id="cd12162">
    <property type="entry name" value="2-Hacid_dh_4"/>
    <property type="match status" value="1"/>
</dbReference>
<dbReference type="PANTHER" id="PTHR43761:SF1">
    <property type="entry name" value="D-ISOMER SPECIFIC 2-HYDROXYACID DEHYDROGENASE CATALYTIC DOMAIN-CONTAINING PROTEIN-RELATED"/>
    <property type="match status" value="1"/>
</dbReference>
<accession>A0A4Q7IKR5</accession>
<evidence type="ECO:0000256" key="3">
    <source>
        <dbReference type="ARBA" id="ARBA00023027"/>
    </source>
</evidence>
<evidence type="ECO:0000256" key="1">
    <source>
        <dbReference type="ARBA" id="ARBA00005854"/>
    </source>
</evidence>
<keyword evidence="2 4" id="KW-0560">Oxidoreductase</keyword>
<organism evidence="7 8">
    <name type="scientific">Pseudoalteromonas phenolica</name>
    <dbReference type="NCBI Taxonomy" id="161398"/>
    <lineage>
        <taxon>Bacteria</taxon>
        <taxon>Pseudomonadati</taxon>
        <taxon>Pseudomonadota</taxon>
        <taxon>Gammaproteobacteria</taxon>
        <taxon>Alteromonadales</taxon>
        <taxon>Pseudoalteromonadaceae</taxon>
        <taxon>Pseudoalteromonas</taxon>
    </lineage>
</organism>
<dbReference type="GO" id="GO:0051287">
    <property type="term" value="F:NAD binding"/>
    <property type="evidence" value="ECO:0007669"/>
    <property type="project" value="InterPro"/>
</dbReference>
<feature type="domain" description="D-isomer specific 2-hydroxyacid dehydrogenase NAD-binding" evidence="6">
    <location>
        <begin position="106"/>
        <end position="284"/>
    </location>
</feature>
<dbReference type="Pfam" id="PF00389">
    <property type="entry name" value="2-Hacid_dh"/>
    <property type="match status" value="1"/>
</dbReference>
<protein>
    <submittedName>
        <fullName evidence="7">Glycerate dehydrogenase</fullName>
        <ecNumber evidence="7">1.1.1.29</ecNumber>
    </submittedName>
</protein>
<reference evidence="7 8" key="1">
    <citation type="submission" date="2018-01" db="EMBL/GenBank/DDBJ databases">
        <title>Co-occurrence of chitin degradation, pigmentation and bioactivity in marine Pseudoalteromonas.</title>
        <authorList>
            <person name="Paulsen S."/>
            <person name="Gram L."/>
            <person name="Machado H."/>
        </authorList>
    </citation>
    <scope>NUCLEOTIDE SEQUENCE [LARGE SCALE GENOMIC DNA]</scope>
    <source>
        <strain evidence="7 8">S3898</strain>
    </source>
</reference>
<dbReference type="EMBL" id="PPSX01000061">
    <property type="protein sequence ID" value="RZQ52291.1"/>
    <property type="molecule type" value="Genomic_DNA"/>
</dbReference>
<dbReference type="Pfam" id="PF02826">
    <property type="entry name" value="2-Hacid_dh_C"/>
    <property type="match status" value="1"/>
</dbReference>
<evidence type="ECO:0000313" key="7">
    <source>
        <dbReference type="EMBL" id="RZQ52291.1"/>
    </source>
</evidence>
<dbReference type="Gene3D" id="3.40.50.720">
    <property type="entry name" value="NAD(P)-binding Rossmann-like Domain"/>
    <property type="match status" value="2"/>
</dbReference>
<evidence type="ECO:0000313" key="8">
    <source>
        <dbReference type="Proteomes" id="UP000291338"/>
    </source>
</evidence>
<keyword evidence="3" id="KW-0520">NAD</keyword>